<reference evidence="1 2" key="1">
    <citation type="submission" date="2024-03" db="EMBL/GenBank/DDBJ databases">
        <title>Human intestinal bacterial collection.</title>
        <authorList>
            <person name="Pauvert C."/>
            <person name="Hitch T.C.A."/>
            <person name="Clavel T."/>
        </authorList>
    </citation>
    <scope>NUCLEOTIDE SEQUENCE [LARGE SCALE GENOMIC DNA]</scope>
    <source>
        <strain evidence="1 2">CLA-AA-H190</strain>
    </source>
</reference>
<proteinExistence type="predicted"/>
<accession>A0ABV1B942</accession>
<dbReference type="Proteomes" id="UP001469749">
    <property type="component" value="Unassembled WGS sequence"/>
</dbReference>
<comment type="caution">
    <text evidence="1">The sequence shown here is derived from an EMBL/GenBank/DDBJ whole genome shotgun (WGS) entry which is preliminary data.</text>
</comment>
<organism evidence="1 2">
    <name type="scientific">Coprococcus intestinihominis</name>
    <dbReference type="NCBI Taxonomy" id="3133154"/>
    <lineage>
        <taxon>Bacteria</taxon>
        <taxon>Bacillati</taxon>
        <taxon>Bacillota</taxon>
        <taxon>Clostridia</taxon>
        <taxon>Lachnospirales</taxon>
        <taxon>Lachnospiraceae</taxon>
        <taxon>Coprococcus</taxon>
    </lineage>
</organism>
<dbReference type="EMBL" id="JBBMEK010000345">
    <property type="protein sequence ID" value="MEQ2366742.1"/>
    <property type="molecule type" value="Genomic_DNA"/>
</dbReference>
<keyword evidence="2" id="KW-1185">Reference proteome</keyword>
<evidence type="ECO:0000313" key="1">
    <source>
        <dbReference type="EMBL" id="MEQ2366742.1"/>
    </source>
</evidence>
<evidence type="ECO:0008006" key="3">
    <source>
        <dbReference type="Google" id="ProtNLM"/>
    </source>
</evidence>
<protein>
    <recommendedName>
        <fullName evidence="3">Phage late control gene D protein (GPD)</fullName>
    </recommendedName>
</protein>
<name>A0ABV1B942_9FIRM</name>
<gene>
    <name evidence="1" type="ORF">WMO25_16880</name>
</gene>
<sequence>MDLILFDADFHEIGPATLEIDVEVGDSSASNDFELSTVLSDFSGFYIPGTEVGGIVEYRASVSNKAVNTLKGWTWRGLLSQWIILPPSGSDYRIVSGEANAVIRRLLAECLGGFFSVPEEDSGLTIGSYQFKLYTSMLDGLMDMLSEHDYRLDIYAKKTEAGGRVQVCCRALPAKKLEGEYNNDLGLTLTFTNDQMGINHLICMGKGELQNRQKLDLYIGKNGRVTTTQYYTGLAERQAYYDYSSAESLAELRKSGNEKLKKLAGSKKLRIDAESVDLNVGDIVVGRYRETGLVVEAPISKKIYRISDGRMTIEYGVKEDT</sequence>
<dbReference type="RefSeq" id="WP_349086329.1">
    <property type="nucleotide sequence ID" value="NZ_JBBMEK010000345.1"/>
</dbReference>
<evidence type="ECO:0000313" key="2">
    <source>
        <dbReference type="Proteomes" id="UP001469749"/>
    </source>
</evidence>